<protein>
    <submittedName>
        <fullName evidence="1">Uncharacterized protein</fullName>
    </submittedName>
</protein>
<dbReference type="PANTHER" id="PTHR35546">
    <property type="entry name" value="F-BOX PROTEIN INTERACTION DOMAIN PROTEIN-RELATED"/>
    <property type="match status" value="1"/>
</dbReference>
<name>A0A811NB35_9POAL</name>
<organism evidence="1 2">
    <name type="scientific">Miscanthus lutarioriparius</name>
    <dbReference type="NCBI Taxonomy" id="422564"/>
    <lineage>
        <taxon>Eukaryota</taxon>
        <taxon>Viridiplantae</taxon>
        <taxon>Streptophyta</taxon>
        <taxon>Embryophyta</taxon>
        <taxon>Tracheophyta</taxon>
        <taxon>Spermatophyta</taxon>
        <taxon>Magnoliopsida</taxon>
        <taxon>Liliopsida</taxon>
        <taxon>Poales</taxon>
        <taxon>Poaceae</taxon>
        <taxon>PACMAD clade</taxon>
        <taxon>Panicoideae</taxon>
        <taxon>Andropogonodae</taxon>
        <taxon>Andropogoneae</taxon>
        <taxon>Saccharinae</taxon>
        <taxon>Miscanthus</taxon>
    </lineage>
</organism>
<dbReference type="Proteomes" id="UP000604825">
    <property type="component" value="Unassembled WGS sequence"/>
</dbReference>
<comment type="caution">
    <text evidence="1">The sequence shown here is derived from an EMBL/GenBank/DDBJ whole genome shotgun (WGS) entry which is preliminary data.</text>
</comment>
<dbReference type="AlphaFoldDB" id="A0A811NB35"/>
<dbReference type="EMBL" id="CAJGYO010000003">
    <property type="protein sequence ID" value="CAD6220750.1"/>
    <property type="molecule type" value="Genomic_DNA"/>
</dbReference>
<evidence type="ECO:0000313" key="2">
    <source>
        <dbReference type="Proteomes" id="UP000604825"/>
    </source>
</evidence>
<dbReference type="PANTHER" id="PTHR35546:SF24">
    <property type="entry name" value="F-BOX DOMAIN-CONTAINING PROTEIN"/>
    <property type="match status" value="1"/>
</dbReference>
<keyword evidence="2" id="KW-1185">Reference proteome</keyword>
<reference evidence="1" key="1">
    <citation type="submission" date="2020-10" db="EMBL/GenBank/DDBJ databases">
        <authorList>
            <person name="Han B."/>
            <person name="Lu T."/>
            <person name="Zhao Q."/>
            <person name="Huang X."/>
            <person name="Zhao Y."/>
        </authorList>
    </citation>
    <scope>NUCLEOTIDE SEQUENCE</scope>
</reference>
<accession>A0A811NB35</accession>
<evidence type="ECO:0000313" key="1">
    <source>
        <dbReference type="EMBL" id="CAD6220750.1"/>
    </source>
</evidence>
<dbReference type="OrthoDB" id="738899at2759"/>
<gene>
    <name evidence="1" type="ORF">NCGR_LOCUS14182</name>
</gene>
<dbReference type="InterPro" id="IPR055290">
    <property type="entry name" value="At3g26010-like"/>
</dbReference>
<sequence length="426" mass="48550">MQGLFVQTSEVSEVDNIKLARTSISFIDLTVRSVPLDIYPSFSFLMEMTGIEAFILDSCNGLILFGHRQEPFDPLYYTVCNLTTKQWSVVAACGSGEPVSHTYLAFAPAISSHFHLVQFQIRDLYEEFVSLHAYSSETRTWSQNQIDEQKEQGQLKGWHHQFTLDIETDNHLWAFVNGFLHVIVSCSDLQHILVVDVQGKARRLITVPDALPECQYNWGIVMLLRRFWKIPALFITIITKLQVTEMVYYQYLMEALTLLPVENLHLKLVASGHAVISCVFHFLKISTSIRRLFVHISEGIQPQDWKTEELCLNSLQELHICVLSGADDDLAFVQRLLGWTPVLKTVTINFDPSATVDEDLCKELHDLSRPEACMKFYLYRNAVRDKGCCRSKLATINMCDLAVVIHDSGLEITEKETELQPTAVVD</sequence>
<proteinExistence type="predicted"/>